<name>A0A0C1VU45_9VIBR</name>
<evidence type="ECO:0000313" key="2">
    <source>
        <dbReference type="Proteomes" id="UP000031586"/>
    </source>
</evidence>
<dbReference type="RefSeq" id="WP_020194579.1">
    <property type="nucleotide sequence ID" value="NZ_BAOH01000005.1"/>
</dbReference>
<dbReference type="AlphaFoldDB" id="A0A0C1VU45"/>
<sequence>MTDLEIYKQTQELAVELAKAAGFEIQTALMVHNHLNPKVRLYFDMAVIAQEHLKQHEMSDVLTAWEEAQEELPDVPSQAKFSLRVGILDNYFRIVEEKTLDADSLKAAKKIWRNYITENGLGGSNSLGGDVYNANGELIGIFSYNGRLWEPDLESEGNEYYKHFPSNTEIEIK</sequence>
<evidence type="ECO:0000313" key="1">
    <source>
        <dbReference type="EMBL" id="KIF53378.1"/>
    </source>
</evidence>
<dbReference type="PATRIC" id="fig|1229493.5.peg.1227"/>
<gene>
    <name evidence="1" type="ORF">H735_10685</name>
</gene>
<comment type="caution">
    <text evidence="1">The sequence shown here is derived from an EMBL/GenBank/DDBJ whole genome shotgun (WGS) entry which is preliminary data.</text>
</comment>
<proteinExistence type="predicted"/>
<protein>
    <submittedName>
        <fullName evidence="1">Uncharacterized protein</fullName>
    </submittedName>
</protein>
<dbReference type="EMBL" id="JPRD01000015">
    <property type="protein sequence ID" value="KIF53378.1"/>
    <property type="molecule type" value="Genomic_DNA"/>
</dbReference>
<organism evidence="1 2">
    <name type="scientific">Vibrio owensii CAIM 1854 = LMG 25443</name>
    <dbReference type="NCBI Taxonomy" id="1229493"/>
    <lineage>
        <taxon>Bacteria</taxon>
        <taxon>Pseudomonadati</taxon>
        <taxon>Pseudomonadota</taxon>
        <taxon>Gammaproteobacteria</taxon>
        <taxon>Vibrionales</taxon>
        <taxon>Vibrionaceae</taxon>
        <taxon>Vibrio</taxon>
    </lineage>
</organism>
<accession>A0A0C1VU45</accession>
<dbReference type="Proteomes" id="UP000031586">
    <property type="component" value="Unassembled WGS sequence"/>
</dbReference>
<reference evidence="1 2" key="1">
    <citation type="submission" date="2014-07" db="EMBL/GenBank/DDBJ databases">
        <title>Unique and conserved regions in Vibrio harveyi and related species in comparison with the shrimp pathogen Vibrio harveyi CAIM 1792.</title>
        <authorList>
            <person name="Espinoza-Valles I."/>
            <person name="Vora G."/>
            <person name="Leekitcharoenphon P."/>
            <person name="Ussery D."/>
            <person name="Hoj L."/>
            <person name="Gomez-Gil B."/>
        </authorList>
    </citation>
    <scope>NUCLEOTIDE SEQUENCE [LARGE SCALE GENOMIC DNA]</scope>
    <source>
        <strain evidence="2">CAIM 1854 / LMG 25443</strain>
    </source>
</reference>